<dbReference type="PANTHER" id="PTHR10050:SF46">
    <property type="entry name" value="PROTEIN O-MANNOSYL-TRANSFERASE 2"/>
    <property type="match status" value="1"/>
</dbReference>
<dbReference type="GO" id="GO:0016020">
    <property type="term" value="C:membrane"/>
    <property type="evidence" value="ECO:0007669"/>
    <property type="project" value="InterPro"/>
</dbReference>
<feature type="transmembrane region" description="Helical" evidence="9">
    <location>
        <begin position="360"/>
        <end position="377"/>
    </location>
</feature>
<dbReference type="Pfam" id="PF16192">
    <property type="entry name" value="PMT_4TMC"/>
    <property type="match status" value="1"/>
</dbReference>
<evidence type="ECO:0000256" key="7">
    <source>
        <dbReference type="ARBA" id="ARBA00022989"/>
    </source>
</evidence>
<evidence type="ECO:0000313" key="12">
    <source>
        <dbReference type="EMBL" id="OHT04501.1"/>
    </source>
</evidence>
<evidence type="ECO:0000259" key="11">
    <source>
        <dbReference type="Pfam" id="PF16192"/>
    </source>
</evidence>
<keyword evidence="7 9" id="KW-1133">Transmembrane helix</keyword>
<evidence type="ECO:0000313" key="13">
    <source>
        <dbReference type="Proteomes" id="UP000179807"/>
    </source>
</evidence>
<keyword evidence="4 12" id="KW-0328">Glycosyltransferase</keyword>
<dbReference type="InterPro" id="IPR003342">
    <property type="entry name" value="ArnT-like_N"/>
</dbReference>
<evidence type="ECO:0000256" key="2">
    <source>
        <dbReference type="ARBA" id="ARBA00004922"/>
    </source>
</evidence>
<dbReference type="OrthoDB" id="292747at2759"/>
<keyword evidence="5" id="KW-0808">Transferase</keyword>
<accession>A0A1J4K4S5</accession>
<feature type="transmembrane region" description="Helical" evidence="9">
    <location>
        <begin position="153"/>
        <end position="172"/>
    </location>
</feature>
<evidence type="ECO:0000256" key="4">
    <source>
        <dbReference type="ARBA" id="ARBA00022676"/>
    </source>
</evidence>
<protein>
    <submittedName>
        <fullName evidence="12">Dolichyl-phosphate-mannose-protein mannosyltransferase</fullName>
    </submittedName>
</protein>
<evidence type="ECO:0000256" key="1">
    <source>
        <dbReference type="ARBA" id="ARBA00004127"/>
    </source>
</evidence>
<evidence type="ECO:0000256" key="6">
    <source>
        <dbReference type="ARBA" id="ARBA00022692"/>
    </source>
</evidence>
<dbReference type="GO" id="GO:0012505">
    <property type="term" value="C:endomembrane system"/>
    <property type="evidence" value="ECO:0007669"/>
    <property type="project" value="UniProtKB-SubCell"/>
</dbReference>
<dbReference type="InterPro" id="IPR027005">
    <property type="entry name" value="PMT-like"/>
</dbReference>
<keyword evidence="13" id="KW-1185">Reference proteome</keyword>
<dbReference type="RefSeq" id="XP_068357637.1">
    <property type="nucleotide sequence ID" value="XM_068505908.1"/>
</dbReference>
<name>A0A1J4K4S5_9EUKA</name>
<dbReference type="Pfam" id="PF02366">
    <property type="entry name" value="PMT"/>
    <property type="match status" value="1"/>
</dbReference>
<evidence type="ECO:0000259" key="10">
    <source>
        <dbReference type="Pfam" id="PF02366"/>
    </source>
</evidence>
<dbReference type="AlphaFoldDB" id="A0A1J4K4S5"/>
<comment type="subcellular location">
    <subcellularLocation>
        <location evidence="1">Endomembrane system</location>
        <topology evidence="1">Multi-pass membrane protein</topology>
    </subcellularLocation>
</comment>
<reference evidence="12" key="1">
    <citation type="submission" date="2016-10" db="EMBL/GenBank/DDBJ databases">
        <authorList>
            <person name="Benchimol M."/>
            <person name="Almeida L.G."/>
            <person name="Vasconcelos A.T."/>
            <person name="Perreira-Neves A."/>
            <person name="Rosa I.A."/>
            <person name="Tasca T."/>
            <person name="Bogo M.R."/>
            <person name="de Souza W."/>
        </authorList>
    </citation>
    <scope>NUCLEOTIDE SEQUENCE [LARGE SCALE GENOMIC DNA]</scope>
    <source>
        <strain evidence="12">K</strain>
    </source>
</reference>
<evidence type="ECO:0000256" key="8">
    <source>
        <dbReference type="ARBA" id="ARBA00023136"/>
    </source>
</evidence>
<feature type="transmembrane region" description="Helical" evidence="9">
    <location>
        <begin position="222"/>
        <end position="246"/>
    </location>
</feature>
<evidence type="ECO:0000256" key="3">
    <source>
        <dbReference type="ARBA" id="ARBA00007222"/>
    </source>
</evidence>
<evidence type="ECO:0000256" key="9">
    <source>
        <dbReference type="SAM" id="Phobius"/>
    </source>
</evidence>
<dbReference type="VEuPathDB" id="TrichDB:TRFO_28012"/>
<keyword evidence="6 9" id="KW-0812">Transmembrane</keyword>
<comment type="similarity">
    <text evidence="3">Belongs to the glycosyltransferase 39 family.</text>
</comment>
<dbReference type="GO" id="GO:0004169">
    <property type="term" value="F:dolichyl-phosphate-mannose-protein mannosyltransferase activity"/>
    <property type="evidence" value="ECO:0007669"/>
    <property type="project" value="TreeGrafter"/>
</dbReference>
<comment type="pathway">
    <text evidence="2">Protein modification; protein glycosylation.</text>
</comment>
<dbReference type="PANTHER" id="PTHR10050">
    <property type="entry name" value="DOLICHYL-PHOSPHATE-MANNOSE--PROTEIN MANNOSYLTRANSFERASE"/>
    <property type="match status" value="1"/>
</dbReference>
<dbReference type="GeneID" id="94840612"/>
<feature type="transmembrane region" description="Helical" evidence="9">
    <location>
        <begin position="267"/>
        <end position="291"/>
    </location>
</feature>
<organism evidence="12 13">
    <name type="scientific">Tritrichomonas foetus</name>
    <dbReference type="NCBI Taxonomy" id="1144522"/>
    <lineage>
        <taxon>Eukaryota</taxon>
        <taxon>Metamonada</taxon>
        <taxon>Parabasalia</taxon>
        <taxon>Tritrichomonadida</taxon>
        <taxon>Tritrichomonadidae</taxon>
        <taxon>Tritrichomonas</taxon>
    </lineage>
</organism>
<dbReference type="InterPro" id="IPR032421">
    <property type="entry name" value="PMT_4TMC"/>
</dbReference>
<dbReference type="EMBL" id="MLAK01000791">
    <property type="protein sequence ID" value="OHT04501.1"/>
    <property type="molecule type" value="Genomic_DNA"/>
</dbReference>
<feature type="transmembrane region" description="Helical" evidence="9">
    <location>
        <begin position="334"/>
        <end position="353"/>
    </location>
</feature>
<feature type="transmembrane region" description="Helical" evidence="9">
    <location>
        <begin position="96"/>
        <end position="115"/>
    </location>
</feature>
<feature type="transmembrane region" description="Helical" evidence="9">
    <location>
        <begin position="7"/>
        <end position="26"/>
    </location>
</feature>
<dbReference type="Proteomes" id="UP000179807">
    <property type="component" value="Unassembled WGS sequence"/>
</dbReference>
<feature type="domain" description="Protein O-mannosyl-transferase C-terminal four TM" evidence="11">
    <location>
        <begin position="285"/>
        <end position="453"/>
    </location>
</feature>
<feature type="domain" description="ArnT-like N-terminal" evidence="10">
    <location>
        <begin position="14"/>
        <end position="234"/>
    </location>
</feature>
<proteinExistence type="inferred from homology"/>
<feature type="transmembrane region" description="Helical" evidence="9">
    <location>
        <begin position="193"/>
        <end position="210"/>
    </location>
</feature>
<comment type="caution">
    <text evidence="12">The sequence shown here is derived from an EMBL/GenBank/DDBJ whole genome shotgun (WGS) entry which is preliminary data.</text>
</comment>
<dbReference type="UniPathway" id="UPA00378"/>
<keyword evidence="8 9" id="KW-0472">Membrane</keyword>
<feature type="transmembrane region" description="Helical" evidence="9">
    <location>
        <begin position="383"/>
        <end position="402"/>
    </location>
</feature>
<gene>
    <name evidence="12" type="ORF">TRFO_28012</name>
</gene>
<feature type="transmembrane region" description="Helical" evidence="9">
    <location>
        <begin position="414"/>
        <end position="434"/>
    </location>
</feature>
<sequence length="467" mass="54753">MKVFNTLDCFILIFLTIIALMTRIWLISSIDSITFDEVYFGNFTNYYINRTYFHDIHPPLAKLTMAFIAYLTGYKGTIDFNHKSKYYYSHDEINYVSLRLTPAVFQSFCFPLIFASLRCLNFRTFTAFSAAFSLLFEPSILTEGRFILSDGLLHFYSCLNVFAVTLYIQDFTTHLSWFASLTLGAAISCKHTAFGLIALNAIVHFIWIYKYKPLLQEVVKKALQFLFSMIFIFFFTYFIHFIILIYDGPGTDYMRDSDQITFLKESSFRGLLLMGPSLLSRTIYLTFLTFAGHMSVMKEHPYESKPQYWPLLLDKAMCFTRFENRSVMCIGSPLIYWPSTFSLIVTFVCLIMSKKTDYRHFFLLFGWSVSYFPFFLIPRSMFLYHYIIPLIFSVMCQAAIIESLFARRYPFIQYFLHWLMNFSGIASYIIWYPIVYGTECNDCLAIREWFSCWSLSSRGAVTTNSTM</sequence>
<evidence type="ECO:0000256" key="5">
    <source>
        <dbReference type="ARBA" id="ARBA00022679"/>
    </source>
</evidence>